<name>A0A377JMR5_HAEPA</name>
<reference evidence="4 5" key="1">
    <citation type="submission" date="2018-06" db="EMBL/GenBank/DDBJ databases">
        <authorList>
            <consortium name="Pathogen Informatics"/>
            <person name="Doyle S."/>
        </authorList>
    </citation>
    <scope>NUCLEOTIDE SEQUENCE [LARGE SCALE GENOMIC DNA]</scope>
    <source>
        <strain evidence="4 5">NCTC10672</strain>
    </source>
</reference>
<evidence type="ECO:0000259" key="2">
    <source>
        <dbReference type="Pfam" id="PF04233"/>
    </source>
</evidence>
<dbReference type="InterPro" id="IPR006528">
    <property type="entry name" value="Phage_head_morphogenesis_dom"/>
</dbReference>
<dbReference type="Pfam" id="PF18812">
    <property type="entry name" value="PBECR3"/>
    <property type="match status" value="1"/>
</dbReference>
<feature type="domain" description="Phage-Barnase-EndoU-ColicinE5/D-RelE like nuclease 3" evidence="3">
    <location>
        <begin position="144"/>
        <end position="258"/>
    </location>
</feature>
<sequence>MNKDLAEQLKKLGKDAESRAMLIARDQSSKLNAALTRARHEEVGVKKYMWSTSGDERVRASHAEKDGQIFEYANPPADTGHPGHDVNCRCVQIPVLDDIVKPESSEDEKEPLVQKSGKMELSDLIDSSSGRGGNKLYSDIGSVSSELVAKAKESIGLDISDWQHSVDESGIRHTFKQHGNETTESKRGQRAVTKKDILLLPLIISSFDSIEYAGLSDMGNETFLIKKEIEDEIFTVQEVRKKHKKLTMKTMWIRRKSKK</sequence>
<evidence type="ECO:0000256" key="1">
    <source>
        <dbReference type="SAM" id="MobiDB-lite"/>
    </source>
</evidence>
<dbReference type="NCBIfam" id="TIGR01641">
    <property type="entry name" value="phageSPP1_gp7"/>
    <property type="match status" value="1"/>
</dbReference>
<dbReference type="EMBL" id="UGHY01000002">
    <property type="protein sequence ID" value="STP06298.1"/>
    <property type="molecule type" value="Genomic_DNA"/>
</dbReference>
<dbReference type="AlphaFoldDB" id="A0A377JMR5"/>
<evidence type="ECO:0000259" key="3">
    <source>
        <dbReference type="Pfam" id="PF18812"/>
    </source>
</evidence>
<dbReference type="Pfam" id="PF04233">
    <property type="entry name" value="Phage_Mu_F"/>
    <property type="match status" value="1"/>
</dbReference>
<accession>A0A377JMR5</accession>
<proteinExistence type="predicted"/>
<dbReference type="InterPro" id="IPR041301">
    <property type="entry name" value="PBECR3"/>
</dbReference>
<evidence type="ECO:0000313" key="4">
    <source>
        <dbReference type="EMBL" id="STP06298.1"/>
    </source>
</evidence>
<protein>
    <submittedName>
        <fullName evidence="4">Phage Mu protein gp30-like protein</fullName>
    </submittedName>
</protein>
<evidence type="ECO:0000313" key="5">
    <source>
        <dbReference type="Proteomes" id="UP000254186"/>
    </source>
</evidence>
<dbReference type="Proteomes" id="UP000254186">
    <property type="component" value="Unassembled WGS sequence"/>
</dbReference>
<gene>
    <name evidence="4" type="primary">traN_2</name>
    <name evidence="4" type="ORF">NCTC10672_02321</name>
</gene>
<organism evidence="4 5">
    <name type="scientific">Haemophilus parainfluenzae</name>
    <dbReference type="NCBI Taxonomy" id="729"/>
    <lineage>
        <taxon>Bacteria</taxon>
        <taxon>Pseudomonadati</taxon>
        <taxon>Pseudomonadota</taxon>
        <taxon>Gammaproteobacteria</taxon>
        <taxon>Pasteurellales</taxon>
        <taxon>Pasteurellaceae</taxon>
        <taxon>Haemophilus</taxon>
    </lineage>
</organism>
<feature type="domain" description="Phage head morphogenesis" evidence="2">
    <location>
        <begin position="2"/>
        <end position="93"/>
    </location>
</feature>
<feature type="region of interest" description="Disordered" evidence="1">
    <location>
        <begin position="102"/>
        <end position="127"/>
    </location>
</feature>